<evidence type="ECO:0000256" key="1">
    <source>
        <dbReference type="ARBA" id="ARBA00022649"/>
    </source>
</evidence>
<proteinExistence type="predicted"/>
<dbReference type="Gene3D" id="3.30.2310.20">
    <property type="entry name" value="RelE-like"/>
    <property type="match status" value="1"/>
</dbReference>
<evidence type="ECO:0000313" key="3">
    <source>
        <dbReference type="Proteomes" id="UP000178092"/>
    </source>
</evidence>
<dbReference type="InterPro" id="IPR007712">
    <property type="entry name" value="RelE/ParE_toxin"/>
</dbReference>
<organism evidence="2 3">
    <name type="scientific">Candidatus Wildermuthbacteria bacterium RIFCSPHIGHO2_02_FULL_45_25</name>
    <dbReference type="NCBI Taxonomy" id="1802450"/>
    <lineage>
        <taxon>Bacteria</taxon>
        <taxon>Candidatus Wildermuthiibacteriota</taxon>
    </lineage>
</organism>
<comment type="caution">
    <text evidence="2">The sequence shown here is derived from an EMBL/GenBank/DDBJ whole genome shotgun (WGS) entry which is preliminary data.</text>
</comment>
<reference evidence="2 3" key="1">
    <citation type="journal article" date="2016" name="Nat. Commun.">
        <title>Thousands of microbial genomes shed light on interconnected biogeochemical processes in an aquifer system.</title>
        <authorList>
            <person name="Anantharaman K."/>
            <person name="Brown C.T."/>
            <person name="Hug L.A."/>
            <person name="Sharon I."/>
            <person name="Castelle C.J."/>
            <person name="Probst A.J."/>
            <person name="Thomas B.C."/>
            <person name="Singh A."/>
            <person name="Wilkins M.J."/>
            <person name="Karaoz U."/>
            <person name="Brodie E.L."/>
            <person name="Williams K.H."/>
            <person name="Hubbard S.S."/>
            <person name="Banfield J.F."/>
        </authorList>
    </citation>
    <scope>NUCLEOTIDE SEQUENCE [LARGE SCALE GENOMIC DNA]</scope>
</reference>
<evidence type="ECO:0000313" key="2">
    <source>
        <dbReference type="EMBL" id="OHA66979.1"/>
    </source>
</evidence>
<feature type="non-terminal residue" evidence="2">
    <location>
        <position position="1"/>
    </location>
</feature>
<gene>
    <name evidence="2" type="ORF">A3C04_04340</name>
</gene>
<dbReference type="InterPro" id="IPR035093">
    <property type="entry name" value="RelE/ParE_toxin_dom_sf"/>
</dbReference>
<dbReference type="EMBL" id="MHTV01000018">
    <property type="protein sequence ID" value="OHA66979.1"/>
    <property type="molecule type" value="Genomic_DNA"/>
</dbReference>
<dbReference type="Proteomes" id="UP000178092">
    <property type="component" value="Unassembled WGS sequence"/>
</dbReference>
<dbReference type="AlphaFoldDB" id="A0A1G2R3L5"/>
<sequence length="66" mass="7741">TIKNAIETKLVVRPEVFGKPLRYSLKGYRKLRGGDYRVVFRIEKTAVKILLIQHRSVAYKVLKKRV</sequence>
<protein>
    <submittedName>
        <fullName evidence="2">Addiction module antitoxin RelB</fullName>
    </submittedName>
</protein>
<dbReference type="SUPFAM" id="SSF143011">
    <property type="entry name" value="RelE-like"/>
    <property type="match status" value="1"/>
</dbReference>
<name>A0A1G2R3L5_9BACT</name>
<keyword evidence="1" id="KW-1277">Toxin-antitoxin system</keyword>
<dbReference type="Pfam" id="PF05016">
    <property type="entry name" value="ParE_toxin"/>
    <property type="match status" value="1"/>
</dbReference>
<accession>A0A1G2R3L5</accession>